<evidence type="ECO:0000313" key="2">
    <source>
        <dbReference type="EMBL" id="TBN04414.1"/>
    </source>
</evidence>
<keyword evidence="3" id="KW-1185">Reference proteome</keyword>
<dbReference type="OrthoDB" id="1449127at2"/>
<organism evidence="2 3">
    <name type="scientific">Hyunsoonleella flava</name>
    <dbReference type="NCBI Taxonomy" id="2527939"/>
    <lineage>
        <taxon>Bacteria</taxon>
        <taxon>Pseudomonadati</taxon>
        <taxon>Bacteroidota</taxon>
        <taxon>Flavobacteriia</taxon>
        <taxon>Flavobacteriales</taxon>
        <taxon>Flavobacteriaceae</taxon>
    </lineage>
</organism>
<protein>
    <recommendedName>
        <fullName evidence="4">tRNA_anti-like</fullName>
    </recommendedName>
</protein>
<dbReference type="EMBL" id="SIRT01000004">
    <property type="protein sequence ID" value="TBN04414.1"/>
    <property type="molecule type" value="Genomic_DNA"/>
</dbReference>
<proteinExistence type="predicted"/>
<keyword evidence="1" id="KW-0472">Membrane</keyword>
<reference evidence="2 3" key="1">
    <citation type="submission" date="2019-02" db="EMBL/GenBank/DDBJ databases">
        <title>Hyunsoonleella sp., isolated from marine sediment.</title>
        <authorList>
            <person name="Liu B.-T."/>
        </authorList>
    </citation>
    <scope>NUCLEOTIDE SEQUENCE [LARGE SCALE GENOMIC DNA]</scope>
    <source>
        <strain evidence="2 3">T58</strain>
    </source>
</reference>
<comment type="caution">
    <text evidence="2">The sequence shown here is derived from an EMBL/GenBank/DDBJ whole genome shotgun (WGS) entry which is preliminary data.</text>
</comment>
<evidence type="ECO:0000256" key="1">
    <source>
        <dbReference type="SAM" id="Phobius"/>
    </source>
</evidence>
<accession>A0A4Q9FGW1</accession>
<feature type="transmembrane region" description="Helical" evidence="1">
    <location>
        <begin position="6"/>
        <end position="27"/>
    </location>
</feature>
<evidence type="ECO:0008006" key="4">
    <source>
        <dbReference type="Google" id="ProtNLM"/>
    </source>
</evidence>
<name>A0A4Q9FGW1_9FLAO</name>
<dbReference type="PROSITE" id="PS51257">
    <property type="entry name" value="PROKAR_LIPOPROTEIN"/>
    <property type="match status" value="1"/>
</dbReference>
<keyword evidence="1" id="KW-0812">Transmembrane</keyword>
<gene>
    <name evidence="2" type="ORF">EYD45_07295</name>
</gene>
<evidence type="ECO:0000313" key="3">
    <source>
        <dbReference type="Proteomes" id="UP000291142"/>
    </source>
</evidence>
<dbReference type="Proteomes" id="UP000291142">
    <property type="component" value="Unassembled WGS sequence"/>
</dbReference>
<keyword evidence="1" id="KW-1133">Transmembrane helix</keyword>
<dbReference type="AlphaFoldDB" id="A0A4Q9FGW1"/>
<sequence>MKKKTAYIIAFSVFTLGVLACAVYGYMYKEHRDIATEEVDYSLSSNDLKNVMRTDSVSGQFIDKVIKTEGVITSIEQNSVVLNNVIQVNFINTDVSMLKPEATLSIKGRCVGYDDLLEVVKIDQATITNP</sequence>
<dbReference type="RefSeq" id="WP_130963883.1">
    <property type="nucleotide sequence ID" value="NZ_SIRT01000004.1"/>
</dbReference>